<dbReference type="EC" id="2.3.1.225" evidence="16"/>
<dbReference type="PROSITE" id="PS50216">
    <property type="entry name" value="DHHC"/>
    <property type="match status" value="1"/>
</dbReference>
<evidence type="ECO:0000256" key="5">
    <source>
        <dbReference type="ARBA" id="ARBA00022475"/>
    </source>
</evidence>
<dbReference type="GO" id="GO:0030336">
    <property type="term" value="P:negative regulation of cell migration"/>
    <property type="evidence" value="ECO:0007669"/>
    <property type="project" value="Ensembl"/>
</dbReference>
<evidence type="ECO:0000256" key="13">
    <source>
        <dbReference type="ARBA" id="ARBA00023288"/>
    </source>
</evidence>
<keyword evidence="10" id="KW-0333">Golgi apparatus</keyword>
<evidence type="ECO:0000313" key="18">
    <source>
        <dbReference type="Ensembl" id="ENSSHAP00000043321.1"/>
    </source>
</evidence>
<organism evidence="18 19">
    <name type="scientific">Sarcophilus harrisii</name>
    <name type="common">Tasmanian devil</name>
    <name type="synonym">Sarcophilus laniarius</name>
    <dbReference type="NCBI Taxonomy" id="9305"/>
    <lineage>
        <taxon>Eukaryota</taxon>
        <taxon>Metazoa</taxon>
        <taxon>Chordata</taxon>
        <taxon>Craniata</taxon>
        <taxon>Vertebrata</taxon>
        <taxon>Euteleostomi</taxon>
        <taxon>Mammalia</taxon>
        <taxon>Metatheria</taxon>
        <taxon>Dasyuromorphia</taxon>
        <taxon>Dasyuridae</taxon>
        <taxon>Sarcophilus</taxon>
    </lineage>
</organism>
<feature type="transmembrane region" description="Helical" evidence="16">
    <location>
        <begin position="211"/>
        <end position="233"/>
    </location>
</feature>
<dbReference type="Ensembl" id="ENSSHAT00000027615.1">
    <property type="protein sequence ID" value="ENSSHAP00000043321.1"/>
    <property type="gene ID" value="ENSSHAG00000002758.2"/>
</dbReference>
<dbReference type="Pfam" id="PF01529">
    <property type="entry name" value="DHHC"/>
    <property type="match status" value="1"/>
</dbReference>
<feature type="transmembrane region" description="Helical" evidence="16">
    <location>
        <begin position="20"/>
        <end position="39"/>
    </location>
</feature>
<keyword evidence="12" id="KW-0564">Palmitate</keyword>
<evidence type="ECO:0000256" key="2">
    <source>
        <dbReference type="ARBA" id="ARBA00004651"/>
    </source>
</evidence>
<keyword evidence="19" id="KW-1185">Reference proteome</keyword>
<feature type="transmembrane region" description="Helical" evidence="16">
    <location>
        <begin position="114"/>
        <end position="137"/>
    </location>
</feature>
<comment type="similarity">
    <text evidence="4 16">Belongs to the DHHC palmitoyltransferase family.</text>
</comment>
<dbReference type="FunCoup" id="A0A7N4PTP3">
    <property type="interactions" value="933"/>
</dbReference>
<evidence type="ECO:0000256" key="14">
    <source>
        <dbReference type="ARBA" id="ARBA00023315"/>
    </source>
</evidence>
<evidence type="ECO:0000256" key="8">
    <source>
        <dbReference type="ARBA" id="ARBA00022824"/>
    </source>
</evidence>
<comment type="catalytic activity">
    <reaction evidence="15">
        <text>L-cysteinyl-[protein] + hexadecanoyl-CoA = S-hexadecanoyl-L-cysteinyl-[protein] + CoA</text>
        <dbReference type="Rhea" id="RHEA:36683"/>
        <dbReference type="Rhea" id="RHEA-COMP:10131"/>
        <dbReference type="Rhea" id="RHEA-COMP:11032"/>
        <dbReference type="ChEBI" id="CHEBI:29950"/>
        <dbReference type="ChEBI" id="CHEBI:57287"/>
        <dbReference type="ChEBI" id="CHEBI:57379"/>
        <dbReference type="ChEBI" id="CHEBI:74151"/>
        <dbReference type="EC" id="2.3.1.225"/>
    </reaction>
    <physiologicalReaction direction="left-to-right" evidence="15">
        <dbReference type="Rhea" id="RHEA:36684"/>
    </physiologicalReaction>
</comment>
<reference evidence="18 19" key="1">
    <citation type="journal article" date="2011" name="Proc. Natl. Acad. Sci. U.S.A.">
        <title>Genetic diversity and population structure of the endangered marsupial Sarcophilus harrisii (Tasmanian devil).</title>
        <authorList>
            <person name="Miller W."/>
            <person name="Hayes V.M."/>
            <person name="Ratan A."/>
            <person name="Petersen D.C."/>
            <person name="Wittekindt N.E."/>
            <person name="Miller J."/>
            <person name="Walenz B."/>
            <person name="Knight J."/>
            <person name="Qi J."/>
            <person name="Zhao F."/>
            <person name="Wang Q."/>
            <person name="Bedoya-Reina O.C."/>
            <person name="Katiyar N."/>
            <person name="Tomsho L.P."/>
            <person name="Kasson L.M."/>
            <person name="Hardie R.A."/>
            <person name="Woodbridge P."/>
            <person name="Tindall E.A."/>
            <person name="Bertelsen M.F."/>
            <person name="Dixon D."/>
            <person name="Pyecroft S."/>
            <person name="Helgen K.M."/>
            <person name="Lesk A.M."/>
            <person name="Pringle T.H."/>
            <person name="Patterson N."/>
            <person name="Zhang Y."/>
            <person name="Kreiss A."/>
            <person name="Woods G.M."/>
            <person name="Jones M.E."/>
            <person name="Schuster S.C."/>
        </authorList>
    </citation>
    <scope>NUCLEOTIDE SEQUENCE [LARGE SCALE GENOMIC DNA]</scope>
</reference>
<keyword evidence="8" id="KW-0256">Endoplasmic reticulum</keyword>
<dbReference type="GO" id="GO:0002753">
    <property type="term" value="P:cytoplasmic pattern recognition receptor signaling pathway"/>
    <property type="evidence" value="ECO:0007669"/>
    <property type="project" value="Ensembl"/>
</dbReference>
<evidence type="ECO:0000259" key="17">
    <source>
        <dbReference type="Pfam" id="PF01529"/>
    </source>
</evidence>
<dbReference type="InParanoid" id="A0A7N4PTP3"/>
<dbReference type="GO" id="GO:0019706">
    <property type="term" value="F:protein-cysteine S-palmitoyltransferase activity"/>
    <property type="evidence" value="ECO:0007669"/>
    <property type="project" value="UniProtKB-EC"/>
</dbReference>
<comment type="domain">
    <text evidence="16">The DHHC domain is required for palmitoyltransferase activity.</text>
</comment>
<keyword evidence="5" id="KW-1003">Cell membrane</keyword>
<dbReference type="PANTHER" id="PTHR22883">
    <property type="entry name" value="ZINC FINGER DHHC DOMAIN CONTAINING PROTEIN"/>
    <property type="match status" value="1"/>
</dbReference>
<accession>A0A7N4PTP3</accession>
<evidence type="ECO:0000256" key="7">
    <source>
        <dbReference type="ARBA" id="ARBA00022692"/>
    </source>
</evidence>
<dbReference type="GeneTree" id="ENSGT00920000149163"/>
<dbReference type="GO" id="GO:0006612">
    <property type="term" value="P:protein targeting to membrane"/>
    <property type="evidence" value="ECO:0007669"/>
    <property type="project" value="TreeGrafter"/>
</dbReference>
<dbReference type="Proteomes" id="UP000007648">
    <property type="component" value="Unassembled WGS sequence"/>
</dbReference>
<keyword evidence="6 16" id="KW-0808">Transferase</keyword>
<keyword evidence="7 16" id="KW-0812">Transmembrane</keyword>
<sequence length="357" mass="41648">MRKKHKQTTTKKELKMDFLVLFLIYLACVLTSILLLCIYSKRTHNFAGGILTDGSQVFSHFVPRWLQRATQKTFHHLFHTRNYVFIILHLALEGAVYSEYAWEIFHYCLELEFSLYHLLLPYLLLIINLFFFILSCMTNPGIITKSNEASFLQVYEYDEVIFLKNMNCPTCNLRKPARSKHCSICNRCVHRFDHHCIWVNNCIGALNARYFLIYLLTLTAMAADIAIITAAFLTRLVLLSGMTMGTYFDDHGNEQPVDIAFLIQYLFLTFPRIVFMLGFVIVLCLLLGGYVCFTLYLAVTNQTSNEWYKSSRAKCHRCHNSDPVKEKPSAYRNIYAKSAWTNLQEIFNPVTYYEKKK</sequence>
<keyword evidence="13" id="KW-0449">Lipoprotein</keyword>
<protein>
    <recommendedName>
        <fullName evidence="16">Palmitoyltransferase</fullName>
        <ecNumber evidence="16">2.3.1.225</ecNumber>
    </recommendedName>
</protein>
<dbReference type="GO" id="GO:0000139">
    <property type="term" value="C:Golgi membrane"/>
    <property type="evidence" value="ECO:0007669"/>
    <property type="project" value="UniProtKB-SubCell"/>
</dbReference>
<evidence type="ECO:0000256" key="10">
    <source>
        <dbReference type="ARBA" id="ARBA00023034"/>
    </source>
</evidence>
<evidence type="ECO:0000256" key="15">
    <source>
        <dbReference type="ARBA" id="ARBA00047790"/>
    </source>
</evidence>
<gene>
    <name evidence="18" type="primary">ZDHHC4</name>
</gene>
<keyword evidence="9 16" id="KW-1133">Transmembrane helix</keyword>
<dbReference type="GO" id="GO:0030335">
    <property type="term" value="P:positive regulation of cell migration"/>
    <property type="evidence" value="ECO:0007669"/>
    <property type="project" value="Ensembl"/>
</dbReference>
<evidence type="ECO:0000256" key="11">
    <source>
        <dbReference type="ARBA" id="ARBA00023136"/>
    </source>
</evidence>
<dbReference type="GO" id="GO:0072659">
    <property type="term" value="P:protein localization to plasma membrane"/>
    <property type="evidence" value="ECO:0007669"/>
    <property type="project" value="Ensembl"/>
</dbReference>
<proteinExistence type="inferred from homology"/>
<comment type="subcellular location">
    <subcellularLocation>
        <location evidence="2">Cell membrane</location>
        <topology evidence="2">Multi-pass membrane protein</topology>
    </subcellularLocation>
    <subcellularLocation>
        <location evidence="1">Endoplasmic reticulum membrane</location>
        <topology evidence="1">Multi-pass membrane protein</topology>
    </subcellularLocation>
    <subcellularLocation>
        <location evidence="3">Golgi apparatus membrane</location>
        <topology evidence="3">Multi-pass membrane protein</topology>
    </subcellularLocation>
</comment>
<dbReference type="InterPro" id="IPR039859">
    <property type="entry name" value="PFA4/ZDH16/20/ERF2-like"/>
</dbReference>
<dbReference type="PANTHER" id="PTHR22883:SF466">
    <property type="entry name" value="PALMITOYLTRANSFERASE ZDHHC4"/>
    <property type="match status" value="1"/>
</dbReference>
<evidence type="ECO:0000256" key="3">
    <source>
        <dbReference type="ARBA" id="ARBA00004653"/>
    </source>
</evidence>
<keyword evidence="14 16" id="KW-0012">Acyltransferase</keyword>
<dbReference type="GO" id="GO:0005789">
    <property type="term" value="C:endoplasmic reticulum membrane"/>
    <property type="evidence" value="ECO:0007669"/>
    <property type="project" value="UniProtKB-SubCell"/>
</dbReference>
<feature type="transmembrane region" description="Helical" evidence="16">
    <location>
        <begin position="273"/>
        <end position="299"/>
    </location>
</feature>
<evidence type="ECO:0000256" key="12">
    <source>
        <dbReference type="ARBA" id="ARBA00023139"/>
    </source>
</evidence>
<evidence type="ECO:0000256" key="4">
    <source>
        <dbReference type="ARBA" id="ARBA00008574"/>
    </source>
</evidence>
<evidence type="ECO:0000256" key="1">
    <source>
        <dbReference type="ARBA" id="ARBA00004477"/>
    </source>
</evidence>
<name>A0A7N4PTP3_SARHA</name>
<dbReference type="AlphaFoldDB" id="A0A7N4PTP3"/>
<dbReference type="GO" id="GO:0005886">
    <property type="term" value="C:plasma membrane"/>
    <property type="evidence" value="ECO:0007669"/>
    <property type="project" value="UniProtKB-SubCell"/>
</dbReference>
<evidence type="ECO:0000313" key="19">
    <source>
        <dbReference type="Proteomes" id="UP000007648"/>
    </source>
</evidence>
<evidence type="ECO:0000256" key="6">
    <source>
        <dbReference type="ARBA" id="ARBA00022679"/>
    </source>
</evidence>
<reference evidence="18" key="3">
    <citation type="submission" date="2025-09" db="UniProtKB">
        <authorList>
            <consortium name="Ensembl"/>
        </authorList>
    </citation>
    <scope>IDENTIFICATION</scope>
</reference>
<evidence type="ECO:0000256" key="16">
    <source>
        <dbReference type="RuleBase" id="RU079119"/>
    </source>
</evidence>
<reference evidence="18" key="2">
    <citation type="submission" date="2025-08" db="UniProtKB">
        <authorList>
            <consortium name="Ensembl"/>
        </authorList>
    </citation>
    <scope>IDENTIFICATION</scope>
</reference>
<evidence type="ECO:0000256" key="9">
    <source>
        <dbReference type="ARBA" id="ARBA00022989"/>
    </source>
</evidence>
<dbReference type="InterPro" id="IPR001594">
    <property type="entry name" value="Palmitoyltrfase_DHHC"/>
</dbReference>
<feature type="domain" description="Palmitoyltransferase DHHC" evidence="17">
    <location>
        <begin position="167"/>
        <end position="310"/>
    </location>
</feature>
<keyword evidence="11 16" id="KW-0472">Membrane</keyword>